<gene>
    <name evidence="10" type="ORF">RICGR_0175</name>
</gene>
<dbReference type="Pfam" id="PF07976">
    <property type="entry name" value="Phe_hydrox_dim"/>
    <property type="match status" value="1"/>
</dbReference>
<dbReference type="PANTHER" id="PTHR43004:SF19">
    <property type="entry name" value="BINDING MONOOXYGENASE, PUTATIVE (JCVI)-RELATED"/>
    <property type="match status" value="1"/>
</dbReference>
<reference evidence="10" key="2">
    <citation type="submission" date="2007-10" db="EMBL/GenBank/DDBJ databases">
        <authorList>
            <person name="Myers G.S."/>
        </authorList>
    </citation>
    <scope>NUCLEOTIDE SEQUENCE [LARGE SCALE GENOMIC DNA]</scope>
</reference>
<reference evidence="10" key="1">
    <citation type="submission" date="2006-04" db="EMBL/GenBank/DDBJ databases">
        <authorList>
            <person name="Seshadri R."/>
            <person name="Federici B.A."/>
        </authorList>
    </citation>
    <scope>NUCLEOTIDE SEQUENCE [LARGE SCALE GENOMIC DNA]</scope>
</reference>
<name>A8PL01_9COXI</name>
<dbReference type="RefSeq" id="WP_006035482.1">
    <property type="nucleotide sequence ID" value="NZ_AAQJ02000001.1"/>
</dbReference>
<evidence type="ECO:0000256" key="4">
    <source>
        <dbReference type="ARBA" id="ARBA00022630"/>
    </source>
</evidence>
<evidence type="ECO:0000259" key="9">
    <source>
        <dbReference type="Pfam" id="PF07976"/>
    </source>
</evidence>
<dbReference type="PRINTS" id="PR00420">
    <property type="entry name" value="RNGMNOXGNASE"/>
</dbReference>
<dbReference type="AlphaFoldDB" id="A8PL01"/>
<dbReference type="SUPFAM" id="SSF51905">
    <property type="entry name" value="FAD/NAD(P)-binding domain"/>
    <property type="match status" value="1"/>
</dbReference>
<comment type="cofactor">
    <cofactor evidence="1">
        <name>FAD</name>
        <dbReference type="ChEBI" id="CHEBI:57692"/>
    </cofactor>
</comment>
<evidence type="ECO:0000259" key="8">
    <source>
        <dbReference type="Pfam" id="PF01494"/>
    </source>
</evidence>
<dbReference type="Gene3D" id="3.40.30.20">
    <property type="match status" value="1"/>
</dbReference>
<protein>
    <recommendedName>
        <fullName evidence="3">Alkyl hydroperoxide reductase subunit F</fullName>
    </recommendedName>
</protein>
<comment type="similarity">
    <text evidence="2">Belongs to the PheA/TfdB FAD monooxygenase family.</text>
</comment>
<evidence type="ECO:0000256" key="1">
    <source>
        <dbReference type="ARBA" id="ARBA00001974"/>
    </source>
</evidence>
<evidence type="ECO:0000313" key="10">
    <source>
        <dbReference type="EMBL" id="EDP46506.1"/>
    </source>
</evidence>
<dbReference type="PANTHER" id="PTHR43004">
    <property type="entry name" value="TRK SYSTEM POTASSIUM UPTAKE PROTEIN"/>
    <property type="match status" value="1"/>
</dbReference>
<comment type="function">
    <text evidence="7">Serves to protect the cell against DNA damage by alkyl hydroperoxides. It can use either NADH or NADPH as electron donor for direct reduction of redox dyes or of alkyl hydroperoxides when combined with the AhpC protein.</text>
</comment>
<comment type="caution">
    <text evidence="10">The sequence shown here is derived from an EMBL/GenBank/DDBJ whole genome shotgun (WGS) entry which is preliminary data.</text>
</comment>
<evidence type="ECO:0000256" key="5">
    <source>
        <dbReference type="ARBA" id="ARBA00022827"/>
    </source>
</evidence>
<dbReference type="InterPro" id="IPR036249">
    <property type="entry name" value="Thioredoxin-like_sf"/>
</dbReference>
<dbReference type="InterPro" id="IPR036188">
    <property type="entry name" value="FAD/NAD-bd_sf"/>
</dbReference>
<organism evidence="10 11">
    <name type="scientific">Rickettsiella grylli</name>
    <dbReference type="NCBI Taxonomy" id="59196"/>
    <lineage>
        <taxon>Bacteria</taxon>
        <taxon>Pseudomonadati</taxon>
        <taxon>Pseudomonadota</taxon>
        <taxon>Gammaproteobacteria</taxon>
        <taxon>Legionellales</taxon>
        <taxon>Coxiellaceae</taxon>
        <taxon>Rickettsiella</taxon>
    </lineage>
</organism>
<keyword evidence="6" id="KW-0560">Oxidoreductase</keyword>
<dbReference type="InterPro" id="IPR050641">
    <property type="entry name" value="RIFMO-like"/>
</dbReference>
<accession>A8PL01</accession>
<dbReference type="Proteomes" id="UP000054075">
    <property type="component" value="Unassembled WGS sequence"/>
</dbReference>
<evidence type="ECO:0000313" key="11">
    <source>
        <dbReference type="Proteomes" id="UP000054075"/>
    </source>
</evidence>
<evidence type="ECO:0000256" key="7">
    <source>
        <dbReference type="ARBA" id="ARBA00024806"/>
    </source>
</evidence>
<dbReference type="InterPro" id="IPR012941">
    <property type="entry name" value="Phe_hydrox_C_dim_dom"/>
</dbReference>
<dbReference type="Gene3D" id="3.50.50.60">
    <property type="entry name" value="FAD/NAD(P)-binding domain"/>
    <property type="match status" value="1"/>
</dbReference>
<sequence>MDTDVLIIGAGPSGLMMACQLLRFGIQFRIIDKQSDRVHESRAFAIQAKSMEIFQNLGFVDEFLKCARSTIDVVFFINGKKQIDVHFDQFKHQDTPFPSVYFLPQSETERIFIEFLEQHGVTIERQKELVTLTQTHQRVCATIKNNVTGSREKIVCAYSIGCDGAQSDVRQSLNFSFEGNTYAQSFYLVDATIEWSYPRNKFIFFLEKKGIVVHIPLTKRISRMMLAKRSTSCNEAKPERPSVHALEKWARTLIQAPVKFLNPMWISHFRLHHRGVSRYYQNRVFLVGDAAHIHSPVGGQGMNTGLQDATNLAWKLAFVVKKNTDIKLLATYETERHPIGKILLKTTDRFFSFLTAKGFIVRQLQNGLLPFVIRFLFSKKNLEKRVFRFISQLNIHYSQNEFTIEINEAEYPSFKSGPSPGYRAPNAPVNTTSLFLLLRHKPFNVLFFYTQKKSEMCLKKINFVVKDYEDLVGVHAFRLSSANKLLFKRYGVVSSAIYVIRPDGYVGFRVNSDHYLQVEHYLSRFLNKNLI</sequence>
<dbReference type="InterPro" id="IPR038220">
    <property type="entry name" value="PHOX_C_sf"/>
</dbReference>
<evidence type="ECO:0000256" key="3">
    <source>
        <dbReference type="ARBA" id="ARBA00020059"/>
    </source>
</evidence>
<keyword evidence="4" id="KW-0285">Flavoprotein</keyword>
<dbReference type="GO" id="GO:0071949">
    <property type="term" value="F:FAD binding"/>
    <property type="evidence" value="ECO:0007669"/>
    <property type="project" value="InterPro"/>
</dbReference>
<dbReference type="EMBL" id="AAQJ02000001">
    <property type="protein sequence ID" value="EDP46506.1"/>
    <property type="molecule type" value="Genomic_DNA"/>
</dbReference>
<keyword evidence="5" id="KW-0274">FAD</keyword>
<dbReference type="GO" id="GO:0016709">
    <property type="term" value="F:oxidoreductase activity, acting on paired donors, with incorporation or reduction of molecular oxygen, NAD(P)H as one donor, and incorporation of one atom of oxygen"/>
    <property type="evidence" value="ECO:0007669"/>
    <property type="project" value="UniProtKB-ARBA"/>
</dbReference>
<dbReference type="eggNOG" id="COG0654">
    <property type="taxonomic scope" value="Bacteria"/>
</dbReference>
<dbReference type="SUPFAM" id="SSF52833">
    <property type="entry name" value="Thioredoxin-like"/>
    <property type="match status" value="1"/>
</dbReference>
<dbReference type="OrthoDB" id="8672648at2"/>
<feature type="domain" description="Phenol hydroxylase-like C-terminal dimerisation" evidence="9">
    <location>
        <begin position="443"/>
        <end position="528"/>
    </location>
</feature>
<feature type="domain" description="FAD-binding" evidence="8">
    <location>
        <begin position="2"/>
        <end position="344"/>
    </location>
</feature>
<evidence type="ECO:0000256" key="2">
    <source>
        <dbReference type="ARBA" id="ARBA00007801"/>
    </source>
</evidence>
<dbReference type="Pfam" id="PF01494">
    <property type="entry name" value="FAD_binding_3"/>
    <property type="match status" value="1"/>
</dbReference>
<proteinExistence type="inferred from homology"/>
<dbReference type="STRING" id="59196.RICGR_0175"/>
<evidence type="ECO:0000256" key="6">
    <source>
        <dbReference type="ARBA" id="ARBA00023002"/>
    </source>
</evidence>
<keyword evidence="10" id="KW-0503">Monooxygenase</keyword>
<keyword evidence="11" id="KW-1185">Reference proteome</keyword>
<dbReference type="Gene3D" id="3.30.70.2450">
    <property type="match status" value="1"/>
</dbReference>
<dbReference type="InterPro" id="IPR002938">
    <property type="entry name" value="FAD-bd"/>
</dbReference>